<keyword evidence="2" id="KW-1015">Disulfide bond</keyword>
<evidence type="ECO:0000259" key="3">
    <source>
        <dbReference type="PROSITE" id="PS50060"/>
    </source>
</evidence>
<dbReference type="PANTHER" id="PTHR24051">
    <property type="entry name" value="SUSHI DOMAIN-CONTAINING PROTEIN 1"/>
    <property type="match status" value="1"/>
</dbReference>
<organism evidence="5 6">
    <name type="scientific">Synaphobranchus kaupii</name>
    <name type="common">Kaup's arrowtooth eel</name>
    <dbReference type="NCBI Taxonomy" id="118154"/>
    <lineage>
        <taxon>Eukaryota</taxon>
        <taxon>Metazoa</taxon>
        <taxon>Chordata</taxon>
        <taxon>Craniata</taxon>
        <taxon>Vertebrata</taxon>
        <taxon>Euteleostomi</taxon>
        <taxon>Actinopterygii</taxon>
        <taxon>Neopterygii</taxon>
        <taxon>Teleostei</taxon>
        <taxon>Anguilliformes</taxon>
        <taxon>Synaphobranchidae</taxon>
        <taxon>Synaphobranchus</taxon>
    </lineage>
</organism>
<accession>A0A9Q1ELF4</accession>
<dbReference type="EMBL" id="JAINUF010000015">
    <property type="protein sequence ID" value="KAJ8340882.1"/>
    <property type="molecule type" value="Genomic_DNA"/>
</dbReference>
<proteinExistence type="predicted"/>
<evidence type="ECO:0000259" key="4">
    <source>
        <dbReference type="PROSITE" id="PS50835"/>
    </source>
</evidence>
<dbReference type="InterPro" id="IPR013783">
    <property type="entry name" value="Ig-like_fold"/>
</dbReference>
<reference evidence="5" key="1">
    <citation type="journal article" date="2023" name="Science">
        <title>Genome structures resolve the early diversification of teleost fishes.</title>
        <authorList>
            <person name="Parey E."/>
            <person name="Louis A."/>
            <person name="Montfort J."/>
            <person name="Bouchez O."/>
            <person name="Roques C."/>
            <person name="Iampietro C."/>
            <person name="Lluch J."/>
            <person name="Castinel A."/>
            <person name="Donnadieu C."/>
            <person name="Desvignes T."/>
            <person name="Floi Bucao C."/>
            <person name="Jouanno E."/>
            <person name="Wen M."/>
            <person name="Mejri S."/>
            <person name="Dirks R."/>
            <person name="Jansen H."/>
            <person name="Henkel C."/>
            <person name="Chen W.J."/>
            <person name="Zahm M."/>
            <person name="Cabau C."/>
            <person name="Klopp C."/>
            <person name="Thompson A.W."/>
            <person name="Robinson-Rechavi M."/>
            <person name="Braasch I."/>
            <person name="Lecointre G."/>
            <person name="Bobe J."/>
            <person name="Postlethwait J.H."/>
            <person name="Berthelot C."/>
            <person name="Roest Crollius H."/>
            <person name="Guiguen Y."/>
        </authorList>
    </citation>
    <scope>NUCLEOTIDE SEQUENCE</scope>
    <source>
        <strain evidence="5">WJC10195</strain>
    </source>
</reference>
<feature type="domain" description="MAM" evidence="3">
    <location>
        <begin position="40"/>
        <end position="70"/>
    </location>
</feature>
<protein>
    <recommendedName>
        <fullName evidence="7">Ig-like domain-containing protein</fullName>
    </recommendedName>
</protein>
<evidence type="ECO:0000256" key="1">
    <source>
        <dbReference type="ARBA" id="ARBA00022737"/>
    </source>
</evidence>
<dbReference type="InterPro" id="IPR007110">
    <property type="entry name" value="Ig-like_dom"/>
</dbReference>
<dbReference type="GO" id="GO:0016020">
    <property type="term" value="C:membrane"/>
    <property type="evidence" value="ECO:0007669"/>
    <property type="project" value="InterPro"/>
</dbReference>
<feature type="domain" description="Ig-like" evidence="4">
    <location>
        <begin position="72"/>
        <end position="176"/>
    </location>
</feature>
<dbReference type="SUPFAM" id="SSF48726">
    <property type="entry name" value="Immunoglobulin"/>
    <property type="match status" value="1"/>
</dbReference>
<keyword evidence="6" id="KW-1185">Reference proteome</keyword>
<dbReference type="Proteomes" id="UP001152622">
    <property type="component" value="Chromosome 15"/>
</dbReference>
<evidence type="ECO:0008006" key="7">
    <source>
        <dbReference type="Google" id="ProtNLM"/>
    </source>
</evidence>
<dbReference type="InterPro" id="IPR036179">
    <property type="entry name" value="Ig-like_dom_sf"/>
</dbReference>
<dbReference type="PROSITE" id="PS50060">
    <property type="entry name" value="MAM_2"/>
    <property type="match status" value="1"/>
</dbReference>
<gene>
    <name evidence="5" type="ORF">SKAU_G00331730</name>
</gene>
<dbReference type="AlphaFoldDB" id="A0A9Q1ELF4"/>
<dbReference type="Gene3D" id="2.60.40.10">
    <property type="entry name" value="Immunoglobulins"/>
    <property type="match status" value="1"/>
</dbReference>
<dbReference type="InterPro" id="IPR003599">
    <property type="entry name" value="Ig_sub"/>
</dbReference>
<evidence type="ECO:0000313" key="5">
    <source>
        <dbReference type="EMBL" id="KAJ8340882.1"/>
    </source>
</evidence>
<evidence type="ECO:0000256" key="2">
    <source>
        <dbReference type="ARBA" id="ARBA00023157"/>
    </source>
</evidence>
<dbReference type="PROSITE" id="PS50835">
    <property type="entry name" value="IG_LIKE"/>
    <property type="match status" value="1"/>
</dbReference>
<evidence type="ECO:0000313" key="6">
    <source>
        <dbReference type="Proteomes" id="UP001152622"/>
    </source>
</evidence>
<dbReference type="InterPro" id="IPR051622">
    <property type="entry name" value="R-tyr_protein_phosphatases"/>
</dbReference>
<dbReference type="PANTHER" id="PTHR24051:SF10">
    <property type="entry name" value="RECEPTOR-TYPE TYROSINE-PROTEIN PHOSPHATASE U-RELATED"/>
    <property type="match status" value="1"/>
</dbReference>
<dbReference type="SMART" id="SM00409">
    <property type="entry name" value="IG"/>
    <property type="match status" value="1"/>
</dbReference>
<keyword evidence="1" id="KW-0677">Repeat</keyword>
<dbReference type="InterPro" id="IPR000998">
    <property type="entry name" value="MAM_dom"/>
</dbReference>
<dbReference type="OrthoDB" id="10253954at2759"/>
<name>A0A9Q1ELF4_SYNKA</name>
<sequence>MLGCDRPAGPCAMRHAHYSAQPECAFSVIELQTHTCACILQVLFEATVSRERRGYIGMDDILLLNYPCYKAPHFSRLGDVEVNAGQNATFQCVASGRASETEKFLLEGFGGDQVMPLSLLVWSEARGHSGDLSSASSVKHLSHRRFVASFQLESVTRREQDLYRCVAQSSRGSGVSNFAELIVKVPPSPIAPPQLLRAGSTYLIIQLNTNSILGDGPDHSEGD</sequence>
<comment type="caution">
    <text evidence="5">The sequence shown here is derived from an EMBL/GenBank/DDBJ whole genome shotgun (WGS) entry which is preliminary data.</text>
</comment>